<accession>A0AAP5IAD9</accession>
<dbReference type="AlphaFoldDB" id="A0AAP5IAD9"/>
<comment type="caution">
    <text evidence="2">The sequence shown here is derived from an EMBL/GenBank/DDBJ whole genome shotgun (WGS) entry which is preliminary data.</text>
</comment>
<feature type="transmembrane region" description="Helical" evidence="1">
    <location>
        <begin position="43"/>
        <end position="63"/>
    </location>
</feature>
<name>A0AAP5IAD9_9CYAN</name>
<keyword evidence="1" id="KW-1133">Transmembrane helix</keyword>
<evidence type="ECO:0000256" key="1">
    <source>
        <dbReference type="SAM" id="Phobius"/>
    </source>
</evidence>
<feature type="transmembrane region" description="Helical" evidence="1">
    <location>
        <begin position="83"/>
        <end position="107"/>
    </location>
</feature>
<evidence type="ECO:0008006" key="4">
    <source>
        <dbReference type="Google" id="ProtNLM"/>
    </source>
</evidence>
<keyword evidence="3" id="KW-1185">Reference proteome</keyword>
<proteinExistence type="predicted"/>
<feature type="transmembrane region" description="Helical" evidence="1">
    <location>
        <begin position="250"/>
        <end position="267"/>
    </location>
</feature>
<dbReference type="EMBL" id="JAALHA020000014">
    <property type="protein sequence ID" value="MDR9897848.1"/>
    <property type="molecule type" value="Genomic_DNA"/>
</dbReference>
<feature type="transmembrane region" description="Helical" evidence="1">
    <location>
        <begin position="316"/>
        <end position="342"/>
    </location>
</feature>
<reference evidence="3" key="1">
    <citation type="journal article" date="2021" name="Science">
        <title>Hunting the eagle killer: A cyanobacterial neurotoxin causes vacuolar myelinopathy.</title>
        <authorList>
            <person name="Breinlinger S."/>
            <person name="Phillips T.J."/>
            <person name="Haram B.N."/>
            <person name="Mares J."/>
            <person name="Martinez Yerena J.A."/>
            <person name="Hrouzek P."/>
            <person name="Sobotka R."/>
            <person name="Henderson W.M."/>
            <person name="Schmieder P."/>
            <person name="Williams S.M."/>
            <person name="Lauderdale J.D."/>
            <person name="Wilde H.D."/>
            <person name="Gerrin W."/>
            <person name="Kust A."/>
            <person name="Washington J.W."/>
            <person name="Wagner C."/>
            <person name="Geier B."/>
            <person name="Liebeke M."/>
            <person name="Enke H."/>
            <person name="Niedermeyer T.H.J."/>
            <person name="Wilde S.B."/>
        </authorList>
    </citation>
    <scope>NUCLEOTIDE SEQUENCE [LARGE SCALE GENOMIC DNA]</scope>
    <source>
        <strain evidence="3">Thurmond2011</strain>
    </source>
</reference>
<dbReference type="RefSeq" id="WP_208339112.1">
    <property type="nucleotide sequence ID" value="NZ_CAWQFN010000488.1"/>
</dbReference>
<dbReference type="Proteomes" id="UP000667802">
    <property type="component" value="Unassembled WGS sequence"/>
</dbReference>
<protein>
    <recommendedName>
        <fullName evidence="4">NAD/NADP transhydrogenase beta subunit</fullName>
    </recommendedName>
</protein>
<keyword evidence="1" id="KW-0472">Membrane</keyword>
<gene>
    <name evidence="2" type="ORF">G7B40_025265</name>
</gene>
<feature type="transmembrane region" description="Helical" evidence="1">
    <location>
        <begin position="279"/>
        <end position="304"/>
    </location>
</feature>
<organism evidence="2 3">
    <name type="scientific">Aetokthonos hydrillicola Thurmond2011</name>
    <dbReference type="NCBI Taxonomy" id="2712845"/>
    <lineage>
        <taxon>Bacteria</taxon>
        <taxon>Bacillati</taxon>
        <taxon>Cyanobacteriota</taxon>
        <taxon>Cyanophyceae</taxon>
        <taxon>Nostocales</taxon>
        <taxon>Hapalosiphonaceae</taxon>
        <taxon>Aetokthonos</taxon>
    </lineage>
</organism>
<sequence>MIGQTIIAANNFGAGQLLENAAAGANLVADGFSQLWEQTLAGGLYKSLCSVGTLFAVGSLALFMVEWGKQMLNGEEQKAFTELIWPLIVAMLLSNNGTVLASSTLMLRGYINSVNTYVLEYTAADVDLRAAYQQGIGQAAIEAAVGDAIQQCRSAQLSNQEQIECLKRSKEDLQAKFPNIFKGDKGEGIGGWVLGGLDKIDQAAQEADGGSNPVEGIANKLTAASSAAIGAVVTSFITSLLLALNNAYQWGLELALLLTALIGPLAVGGSLMPIGTKAIVGWLTGFFTVAIAKLSFNIILGLAGQLIATAKASQPMIFLAFIGIVAPFLATGIAAGGGIAVLTQLNKGAEWVGTGVATGGSVALSATINTVTSRITSKAANK</sequence>
<evidence type="ECO:0000313" key="2">
    <source>
        <dbReference type="EMBL" id="MDR9897848.1"/>
    </source>
</evidence>
<feature type="transmembrane region" description="Helical" evidence="1">
    <location>
        <begin position="221"/>
        <end position="244"/>
    </location>
</feature>
<keyword evidence="1" id="KW-0812">Transmembrane</keyword>
<evidence type="ECO:0000313" key="3">
    <source>
        <dbReference type="Proteomes" id="UP000667802"/>
    </source>
</evidence>